<sequence length="70" mass="8020">MTRHKTETTPAPRGLYELLKRNETLLIHKMKGLARECRQADTVNGLWVADTIERMISDAHAEARKDDTTN</sequence>
<gene>
    <name evidence="1" type="ORF">LCGC14_0378700</name>
</gene>
<organism evidence="1">
    <name type="scientific">marine sediment metagenome</name>
    <dbReference type="NCBI Taxonomy" id="412755"/>
    <lineage>
        <taxon>unclassified sequences</taxon>
        <taxon>metagenomes</taxon>
        <taxon>ecological metagenomes</taxon>
    </lineage>
</organism>
<accession>A0A0F9TL39</accession>
<dbReference type="AlphaFoldDB" id="A0A0F9TL39"/>
<proteinExistence type="predicted"/>
<comment type="caution">
    <text evidence="1">The sequence shown here is derived from an EMBL/GenBank/DDBJ whole genome shotgun (WGS) entry which is preliminary data.</text>
</comment>
<reference evidence="1" key="1">
    <citation type="journal article" date="2015" name="Nature">
        <title>Complex archaea that bridge the gap between prokaryotes and eukaryotes.</title>
        <authorList>
            <person name="Spang A."/>
            <person name="Saw J.H."/>
            <person name="Jorgensen S.L."/>
            <person name="Zaremba-Niedzwiedzka K."/>
            <person name="Martijn J."/>
            <person name="Lind A.E."/>
            <person name="van Eijk R."/>
            <person name="Schleper C."/>
            <person name="Guy L."/>
            <person name="Ettema T.J."/>
        </authorList>
    </citation>
    <scope>NUCLEOTIDE SEQUENCE</scope>
</reference>
<dbReference type="EMBL" id="LAZR01000306">
    <property type="protein sequence ID" value="KKN75632.1"/>
    <property type="molecule type" value="Genomic_DNA"/>
</dbReference>
<name>A0A0F9TL39_9ZZZZ</name>
<protein>
    <submittedName>
        <fullName evidence="1">Uncharacterized protein</fullName>
    </submittedName>
</protein>
<evidence type="ECO:0000313" key="1">
    <source>
        <dbReference type="EMBL" id="KKN75632.1"/>
    </source>
</evidence>